<feature type="transmembrane region" description="Helical" evidence="3">
    <location>
        <begin position="128"/>
        <end position="150"/>
    </location>
</feature>
<evidence type="ECO:0000313" key="5">
    <source>
        <dbReference type="EMBL" id="CEP61998.1"/>
    </source>
</evidence>
<dbReference type="InterPro" id="IPR036259">
    <property type="entry name" value="MFS_trans_sf"/>
</dbReference>
<dbReference type="EMBL" id="LN736363">
    <property type="protein sequence ID" value="CEP61998.1"/>
    <property type="molecule type" value="Genomic_DNA"/>
</dbReference>
<dbReference type="Proteomes" id="UP000054304">
    <property type="component" value="Unassembled WGS sequence"/>
</dbReference>
<reference evidence="5 6" key="1">
    <citation type="submission" date="2014-12" db="EMBL/GenBank/DDBJ databases">
        <authorList>
            <person name="Neuveglise Cecile"/>
        </authorList>
    </citation>
    <scope>NUCLEOTIDE SEQUENCE [LARGE SCALE GENOMIC DNA]</scope>
    <source>
        <strain evidence="5 6">CBS 12615</strain>
    </source>
</reference>
<dbReference type="PANTHER" id="PTHR11360:SF177">
    <property type="entry name" value="RIBOFLAVIN TRANSPORTER MCH5"/>
    <property type="match status" value="1"/>
</dbReference>
<feature type="transmembrane region" description="Helical" evidence="3">
    <location>
        <begin position="342"/>
        <end position="368"/>
    </location>
</feature>
<dbReference type="RefSeq" id="XP_022628228.1">
    <property type="nucleotide sequence ID" value="XM_022772800.1"/>
</dbReference>
<dbReference type="GeneID" id="34685442"/>
<dbReference type="SUPFAM" id="SSF103473">
    <property type="entry name" value="MFS general substrate transporter"/>
    <property type="match status" value="1"/>
</dbReference>
<organism evidence="5 6">
    <name type="scientific">Lachancea lanzarotensis</name>
    <dbReference type="NCBI Taxonomy" id="1245769"/>
    <lineage>
        <taxon>Eukaryota</taxon>
        <taxon>Fungi</taxon>
        <taxon>Dikarya</taxon>
        <taxon>Ascomycota</taxon>
        <taxon>Saccharomycotina</taxon>
        <taxon>Saccharomycetes</taxon>
        <taxon>Saccharomycetales</taxon>
        <taxon>Saccharomycetaceae</taxon>
        <taxon>Lachancea</taxon>
    </lineage>
</organism>
<dbReference type="InterPro" id="IPR011701">
    <property type="entry name" value="MFS"/>
</dbReference>
<evidence type="ECO:0000313" key="6">
    <source>
        <dbReference type="Proteomes" id="UP000054304"/>
    </source>
</evidence>
<name>A0A0C7N9B8_9SACH</name>
<dbReference type="GO" id="GO:0032218">
    <property type="term" value="P:riboflavin transport"/>
    <property type="evidence" value="ECO:0007669"/>
    <property type="project" value="TreeGrafter"/>
</dbReference>
<dbReference type="HOGENOM" id="CLU_001265_1_0_1"/>
<feature type="domain" description="Major facilitator superfamily (MFS) profile" evidence="4">
    <location>
        <begin position="37"/>
        <end position="433"/>
    </location>
</feature>
<feature type="transmembrane region" description="Helical" evidence="3">
    <location>
        <begin position="285"/>
        <end position="303"/>
    </location>
</feature>
<dbReference type="PROSITE" id="PS50850">
    <property type="entry name" value="MFS"/>
    <property type="match status" value="1"/>
</dbReference>
<accession>A0A0C7N9B8</accession>
<keyword evidence="3" id="KW-1133">Transmembrane helix</keyword>
<feature type="transmembrane region" description="Helical" evidence="3">
    <location>
        <begin position="35"/>
        <end position="63"/>
    </location>
</feature>
<gene>
    <name evidence="5" type="ORF">LALA0_S04e05402g</name>
</gene>
<sequence>MNKELSDTAAKVPKTSIEVLRLDEEKEFADGGLNAYSVVAGCCLGLVSVFGMLNAVGAIQAYVSTHQLRTVEASTISWIFALYIFATYASSILSGCYFDRNGCKSSKWIGCVLTIVGAFCLAECKEIYQFILCLGVLYGTGSGILMTCYVSTVATWFKHKRAHAQSLAGLGGSIGGVVFPVMLRKLYSQLGYAWAIRIFAFLITACLIPSMLLTRENATVMNYQTEKLGWKETVRVYIRYGIDLPSLKDKKFLFCALGCCFAENGLLVASTYFPSYALSTGVSESTSYTLITVVNAAGILGRASGYIGDRYVGRMMIITIGLLLMTVLSLVLWLPFGHKLAVLYVFAALYGIFFSSILSLVPIAVGQICKIEEFGRRYSMMYLMTALGSLAAMPAAGAIIGKGTSKDYQMFIVYCSLLTFAAAACYLATRFLAIGRSKRKF</sequence>
<feature type="transmembrane region" description="Helical" evidence="3">
    <location>
        <begin position="162"/>
        <end position="182"/>
    </location>
</feature>
<keyword evidence="3" id="KW-0812">Transmembrane</keyword>
<evidence type="ECO:0000256" key="1">
    <source>
        <dbReference type="ARBA" id="ARBA00004141"/>
    </source>
</evidence>
<dbReference type="GO" id="GO:0016020">
    <property type="term" value="C:membrane"/>
    <property type="evidence" value="ECO:0007669"/>
    <property type="project" value="UniProtKB-SubCell"/>
</dbReference>
<dbReference type="PANTHER" id="PTHR11360">
    <property type="entry name" value="MONOCARBOXYLATE TRANSPORTER"/>
    <property type="match status" value="1"/>
</dbReference>
<dbReference type="InterPro" id="IPR020846">
    <property type="entry name" value="MFS_dom"/>
</dbReference>
<dbReference type="Pfam" id="PF07690">
    <property type="entry name" value="MFS_1"/>
    <property type="match status" value="1"/>
</dbReference>
<keyword evidence="3" id="KW-0472">Membrane</keyword>
<keyword evidence="6" id="KW-1185">Reference proteome</keyword>
<dbReference type="OrthoDB" id="6509908at2759"/>
<dbReference type="Gene3D" id="1.20.1250.20">
    <property type="entry name" value="MFS general substrate transporter like domains"/>
    <property type="match status" value="2"/>
</dbReference>
<evidence type="ECO:0000259" key="4">
    <source>
        <dbReference type="PROSITE" id="PS50850"/>
    </source>
</evidence>
<protein>
    <submittedName>
        <fullName evidence="5">LALA0S04e05402g1_1</fullName>
    </submittedName>
</protein>
<feature type="transmembrane region" description="Helical" evidence="3">
    <location>
        <begin position="252"/>
        <end position="273"/>
    </location>
</feature>
<comment type="subcellular location">
    <subcellularLocation>
        <location evidence="1">Membrane</location>
        <topology evidence="1">Multi-pass membrane protein</topology>
    </subcellularLocation>
</comment>
<feature type="transmembrane region" description="Helical" evidence="3">
    <location>
        <begin position="105"/>
        <end position="122"/>
    </location>
</feature>
<proteinExistence type="inferred from homology"/>
<dbReference type="AlphaFoldDB" id="A0A0C7N9B8"/>
<dbReference type="InterPro" id="IPR050327">
    <property type="entry name" value="Proton-linked_MCT"/>
</dbReference>
<feature type="transmembrane region" description="Helical" evidence="3">
    <location>
        <begin position="75"/>
        <end position="98"/>
    </location>
</feature>
<feature type="transmembrane region" description="Helical" evidence="3">
    <location>
        <begin position="380"/>
        <end position="399"/>
    </location>
</feature>
<feature type="transmembrane region" description="Helical" evidence="3">
    <location>
        <begin position="194"/>
        <end position="213"/>
    </location>
</feature>
<evidence type="ECO:0000256" key="3">
    <source>
        <dbReference type="SAM" id="Phobius"/>
    </source>
</evidence>
<dbReference type="GO" id="GO:0022857">
    <property type="term" value="F:transmembrane transporter activity"/>
    <property type="evidence" value="ECO:0007669"/>
    <property type="project" value="InterPro"/>
</dbReference>
<feature type="transmembrane region" description="Helical" evidence="3">
    <location>
        <begin position="411"/>
        <end position="433"/>
    </location>
</feature>
<evidence type="ECO:0000256" key="2">
    <source>
        <dbReference type="ARBA" id="ARBA00006727"/>
    </source>
</evidence>
<feature type="transmembrane region" description="Helical" evidence="3">
    <location>
        <begin position="315"/>
        <end position="336"/>
    </location>
</feature>
<comment type="similarity">
    <text evidence="2">Belongs to the major facilitator superfamily. Monocarboxylate porter (TC 2.A.1.13) family.</text>
</comment>